<dbReference type="PROSITE" id="PS00808">
    <property type="entry name" value="ADP_GLC_PYROPHOSPH_1"/>
    <property type="match status" value="1"/>
</dbReference>
<dbReference type="InterPro" id="IPR011004">
    <property type="entry name" value="Trimer_LpxA-like_sf"/>
</dbReference>
<dbReference type="InterPro" id="IPR056818">
    <property type="entry name" value="GlmU/GlgC-like_hexapep"/>
</dbReference>
<feature type="binding site" evidence="9">
    <location>
        <position position="111"/>
    </location>
    <ligand>
        <name>alpha-D-glucose 1-phosphate</name>
        <dbReference type="ChEBI" id="CHEBI:58601"/>
    </ligand>
</feature>
<dbReference type="CDD" id="cd02508">
    <property type="entry name" value="ADP_Glucose_PP"/>
    <property type="match status" value="1"/>
</dbReference>
<keyword evidence="2 9" id="KW-0321">Glycogen metabolism</keyword>
<dbReference type="NCBIfam" id="TIGR02091">
    <property type="entry name" value="glgC"/>
    <property type="match status" value="1"/>
</dbReference>
<dbReference type="NCBIfam" id="NF001947">
    <property type="entry name" value="PRK00725.1"/>
    <property type="match status" value="1"/>
</dbReference>
<protein>
    <recommendedName>
        <fullName evidence="9">Glucose-1-phosphate adenylyltransferase</fullName>
        <ecNumber evidence="9">2.7.7.27</ecNumber>
    </recommendedName>
    <alternativeName>
        <fullName evidence="9">ADP-glucose pyrophosphorylase</fullName>
        <shortName evidence="9">ADPGlc PPase</shortName>
    </alternativeName>
    <alternativeName>
        <fullName evidence="9">ADP-glucose synthase</fullName>
    </alternativeName>
</protein>
<dbReference type="InterPro" id="IPR005835">
    <property type="entry name" value="NTP_transferase_dom"/>
</dbReference>
<evidence type="ECO:0000256" key="7">
    <source>
        <dbReference type="ARBA" id="ARBA00023056"/>
    </source>
</evidence>
<evidence type="ECO:0000256" key="3">
    <source>
        <dbReference type="ARBA" id="ARBA00022679"/>
    </source>
</evidence>
<evidence type="ECO:0000256" key="1">
    <source>
        <dbReference type="ARBA" id="ARBA00010443"/>
    </source>
</evidence>
<evidence type="ECO:0000256" key="8">
    <source>
        <dbReference type="ARBA" id="ARBA00023277"/>
    </source>
</evidence>
<comment type="similarity">
    <text evidence="1 9">Belongs to the bacterial/plant glucose-1-phosphate adenylyltransferase family.</text>
</comment>
<evidence type="ECO:0000256" key="6">
    <source>
        <dbReference type="ARBA" id="ARBA00022840"/>
    </source>
</evidence>
<evidence type="ECO:0000259" key="10">
    <source>
        <dbReference type="Pfam" id="PF00483"/>
    </source>
</evidence>
<dbReference type="PROSITE" id="PS00809">
    <property type="entry name" value="ADP_GLC_PYROPHOSPH_2"/>
    <property type="match status" value="1"/>
</dbReference>
<dbReference type="GO" id="GO:0008878">
    <property type="term" value="F:glucose-1-phosphate adenylyltransferase activity"/>
    <property type="evidence" value="ECO:0007669"/>
    <property type="project" value="UniProtKB-EC"/>
</dbReference>
<dbReference type="Pfam" id="PF00483">
    <property type="entry name" value="NTP_transferase"/>
    <property type="match status" value="1"/>
</dbReference>
<dbReference type="Proteomes" id="UP000809621">
    <property type="component" value="Unassembled WGS sequence"/>
</dbReference>
<dbReference type="PANTHER" id="PTHR43523:SF2">
    <property type="entry name" value="GLUCOSE-1-PHOSPHATE ADENYLYLTRANSFERASE"/>
    <property type="match status" value="1"/>
</dbReference>
<keyword evidence="4 9" id="KW-0548">Nucleotidyltransferase</keyword>
<dbReference type="EMBL" id="JAFEUM010000002">
    <property type="protein sequence ID" value="MBM7035840.1"/>
    <property type="molecule type" value="Genomic_DNA"/>
</dbReference>
<gene>
    <name evidence="9 12" type="primary">glgC</name>
    <name evidence="12" type="ORF">JQC93_05415</name>
</gene>
<feature type="binding site" evidence="9">
    <location>
        <position position="176"/>
    </location>
    <ligand>
        <name>alpha-D-glucose 1-phosphate</name>
        <dbReference type="ChEBI" id="CHEBI:58601"/>
    </ligand>
</feature>
<feature type="domain" description="Glucose-1-phosphate adenylyltransferase/Bifunctional protein GlmU-like C-terminal hexapeptide" evidence="11">
    <location>
        <begin position="308"/>
        <end position="411"/>
    </location>
</feature>
<feature type="site" description="Could play a key role in the communication between the regulatory and the substrate sites" evidence="9">
    <location>
        <position position="72"/>
    </location>
</feature>
<accession>A0ABS2HE27</accession>
<dbReference type="InterPro" id="IPR011831">
    <property type="entry name" value="ADP-Glc_PPase"/>
</dbReference>
<name>A0ABS2HE27_9VIBR</name>
<dbReference type="Gene3D" id="2.160.10.10">
    <property type="entry name" value="Hexapeptide repeat proteins"/>
    <property type="match status" value="1"/>
</dbReference>
<comment type="catalytic activity">
    <reaction evidence="9">
        <text>alpha-D-glucose 1-phosphate + ATP + H(+) = ADP-alpha-D-glucose + diphosphate</text>
        <dbReference type="Rhea" id="RHEA:12120"/>
        <dbReference type="ChEBI" id="CHEBI:15378"/>
        <dbReference type="ChEBI" id="CHEBI:30616"/>
        <dbReference type="ChEBI" id="CHEBI:33019"/>
        <dbReference type="ChEBI" id="CHEBI:57498"/>
        <dbReference type="ChEBI" id="CHEBI:58601"/>
        <dbReference type="EC" id="2.7.7.27"/>
    </reaction>
</comment>
<evidence type="ECO:0000313" key="13">
    <source>
        <dbReference type="Proteomes" id="UP000809621"/>
    </source>
</evidence>
<dbReference type="CDD" id="cd04651">
    <property type="entry name" value="LbH_G1P_AT_C"/>
    <property type="match status" value="1"/>
</dbReference>
<evidence type="ECO:0000256" key="9">
    <source>
        <dbReference type="HAMAP-Rule" id="MF_00624"/>
    </source>
</evidence>
<evidence type="ECO:0000256" key="2">
    <source>
        <dbReference type="ARBA" id="ARBA00022600"/>
    </source>
</evidence>
<keyword evidence="5 9" id="KW-0547">Nucleotide-binding</keyword>
<reference evidence="12 13" key="1">
    <citation type="submission" date="2021-02" db="EMBL/GenBank/DDBJ databases">
        <authorList>
            <person name="Park J.-S."/>
        </authorList>
    </citation>
    <scope>NUCLEOTIDE SEQUENCE [LARGE SCALE GENOMIC DNA]</scope>
    <source>
        <strain evidence="12 13">188UL20-2</strain>
    </source>
</reference>
<dbReference type="InterPro" id="IPR005836">
    <property type="entry name" value="ADP_Glu_pyroP_CS"/>
</dbReference>
<evidence type="ECO:0000256" key="4">
    <source>
        <dbReference type="ARBA" id="ARBA00022695"/>
    </source>
</evidence>
<evidence type="ECO:0000256" key="5">
    <source>
        <dbReference type="ARBA" id="ARBA00022741"/>
    </source>
</evidence>
<evidence type="ECO:0000313" key="12">
    <source>
        <dbReference type="EMBL" id="MBM7035840.1"/>
    </source>
</evidence>
<dbReference type="SUPFAM" id="SSF51161">
    <property type="entry name" value="Trimeric LpxA-like enzymes"/>
    <property type="match status" value="1"/>
</dbReference>
<keyword evidence="3 9" id="KW-0808">Transferase</keyword>
<dbReference type="PANTHER" id="PTHR43523">
    <property type="entry name" value="GLUCOSE-1-PHOSPHATE ADENYLYLTRANSFERASE-RELATED"/>
    <property type="match status" value="1"/>
</dbReference>
<dbReference type="InterPro" id="IPR023049">
    <property type="entry name" value="GlgC_bac"/>
</dbReference>
<keyword evidence="6 9" id="KW-0067">ATP-binding</keyword>
<keyword evidence="13" id="KW-1185">Reference proteome</keyword>
<dbReference type="Pfam" id="PF24894">
    <property type="entry name" value="Hexapep_GlmU"/>
    <property type="match status" value="1"/>
</dbReference>
<dbReference type="NCBIfam" id="NF002023">
    <property type="entry name" value="PRK00844.1"/>
    <property type="match status" value="1"/>
</dbReference>
<evidence type="ECO:0000259" key="11">
    <source>
        <dbReference type="Pfam" id="PF24894"/>
    </source>
</evidence>
<comment type="caution">
    <text evidence="12">The sequence shown here is derived from an EMBL/GenBank/DDBJ whole genome shotgun (WGS) entry which is preliminary data.</text>
</comment>
<keyword evidence="7 9" id="KW-0320">Glycogen biosynthesis</keyword>
<feature type="binding site" evidence="9">
    <location>
        <begin position="191"/>
        <end position="192"/>
    </location>
    <ligand>
        <name>alpha-D-glucose 1-phosphate</name>
        <dbReference type="ChEBI" id="CHEBI:58601"/>
    </ligand>
</feature>
<feature type="site" description="Could play a key role in the communication between the regulatory and the substrate sites" evidence="9">
    <location>
        <position position="110"/>
    </location>
</feature>
<dbReference type="SUPFAM" id="SSF53448">
    <property type="entry name" value="Nucleotide-diphospho-sugar transferases"/>
    <property type="match status" value="1"/>
</dbReference>
<proteinExistence type="inferred from homology"/>
<dbReference type="RefSeq" id="WP_205157467.1">
    <property type="nucleotide sequence ID" value="NZ_JAFEUM010000002.1"/>
</dbReference>
<comment type="subunit">
    <text evidence="9">Homotetramer.</text>
</comment>
<dbReference type="HAMAP" id="MF_00624">
    <property type="entry name" value="GlgC"/>
    <property type="match status" value="1"/>
</dbReference>
<feature type="domain" description="Nucleotidyl transferase" evidence="10">
    <location>
        <begin position="20"/>
        <end position="285"/>
    </location>
</feature>
<comment type="function">
    <text evidence="9">Involved in the biosynthesis of ADP-glucose, a building block required for the elongation reactions to produce glycogen. Catalyzes the reaction between ATP and alpha-D-glucose 1-phosphate (G1P) to produce pyrophosphate and ADP-Glc.</text>
</comment>
<organism evidence="12 13">
    <name type="scientific">Vibrio ulleungensis</name>
    <dbReference type="NCBI Taxonomy" id="2807619"/>
    <lineage>
        <taxon>Bacteria</taxon>
        <taxon>Pseudomonadati</taxon>
        <taxon>Pseudomonadota</taxon>
        <taxon>Gammaproteobacteria</taxon>
        <taxon>Vibrionales</taxon>
        <taxon>Vibrionaceae</taxon>
        <taxon>Vibrio</taxon>
    </lineage>
</organism>
<dbReference type="Gene3D" id="3.90.550.10">
    <property type="entry name" value="Spore Coat Polysaccharide Biosynthesis Protein SpsA, Chain A"/>
    <property type="match status" value="1"/>
</dbReference>
<feature type="binding site" evidence="9">
    <location>
        <position position="209"/>
    </location>
    <ligand>
        <name>alpha-D-glucose 1-phosphate</name>
        <dbReference type="ChEBI" id="CHEBI:58601"/>
    </ligand>
</feature>
<sequence>MPHNKYSHHPSNRLLKNTIALVLAGGKGTRLKGLTKDVAKPAVPFAGKYKIIDFALSNCYHSGIRSVGVLTQFMAHNLILHLQRGWQFSSNALGDGVQIVPAQQRTGNDWYRGTADAVYQNLDLIRQMDADRILILGGDHIYKMDYSRMLNFHSETNADVTVACINKPIEQASAFGVMAIDGEGNVIEFQEKPANPAPSPTDPSQSLVSMGIYIFNKEVLERELVEALRDPEYQHDFGHNIIPAIIKRLNVRGYVFSAQGHPCETAYWRDVGDLDEYYAANMDILSPKPELDLYDRHWPTLTTQSQLPGAKFVFNEPERRGAATDSVLSAGTIVSGATIDHSLLSTSVYVDEGSVVRDSILLPEVVVGQNCKLTKVIVGEGTILPDGIVIGDDLEHDAKYFEVTAKGVVLVMPSDLENYQAK</sequence>
<dbReference type="InterPro" id="IPR029044">
    <property type="entry name" value="Nucleotide-diphossugar_trans"/>
</dbReference>
<keyword evidence="8 9" id="KW-0119">Carbohydrate metabolism</keyword>
<dbReference type="PROSITE" id="PS00810">
    <property type="entry name" value="ADP_GLC_PYROPHOSPH_3"/>
    <property type="match status" value="1"/>
</dbReference>
<dbReference type="EC" id="2.7.7.27" evidence="9"/>
<comment type="pathway">
    <text evidence="9">Glycan biosynthesis; glycogen biosynthesis.</text>
</comment>